<dbReference type="PROSITE" id="PS51339">
    <property type="entry name" value="PPASE_MYOTUBULARIN"/>
    <property type="match status" value="1"/>
</dbReference>
<dbReference type="VEuPathDB" id="GiardiaDB:GMRT_10773"/>
<organism evidence="2 3">
    <name type="scientific">Giardia muris</name>
    <dbReference type="NCBI Taxonomy" id="5742"/>
    <lineage>
        <taxon>Eukaryota</taxon>
        <taxon>Metamonada</taxon>
        <taxon>Diplomonadida</taxon>
        <taxon>Hexamitidae</taxon>
        <taxon>Giardiinae</taxon>
        <taxon>Giardia</taxon>
    </lineage>
</organism>
<evidence type="ECO:0000313" key="2">
    <source>
        <dbReference type="EMBL" id="TNJ30639.1"/>
    </source>
</evidence>
<dbReference type="InterPro" id="IPR030564">
    <property type="entry name" value="Myotubularin"/>
</dbReference>
<dbReference type="OrthoDB" id="271628at2759"/>
<dbReference type="EMBL" id="VDLU01000001">
    <property type="protein sequence ID" value="TNJ30639.1"/>
    <property type="molecule type" value="Genomic_DNA"/>
</dbReference>
<dbReference type="AlphaFoldDB" id="A0A4Z1TDL0"/>
<dbReference type="Proteomes" id="UP000315496">
    <property type="component" value="Chromosome 1"/>
</dbReference>
<dbReference type="InterPro" id="IPR010569">
    <property type="entry name" value="Myotubularin-like_Pase_dom"/>
</dbReference>
<accession>A0A4Z1TDL0</accession>
<feature type="domain" description="Myotubularin phosphatase" evidence="1">
    <location>
        <begin position="271"/>
        <end position="695"/>
    </location>
</feature>
<dbReference type="PANTHER" id="PTHR10807">
    <property type="entry name" value="MYOTUBULARIN-RELATED"/>
    <property type="match status" value="1"/>
</dbReference>
<dbReference type="InterPro" id="IPR029021">
    <property type="entry name" value="Prot-tyrosine_phosphatase-like"/>
</dbReference>
<sequence length="695" mass="76597">MPRANESYLSQLDNVGVMKVPGAASRFWREDGSDLPGAIFISPLADSSLLCTAITTTHRLLLVRPLPTDAIGGVANGQVRVELLASIPLPHLVNVQPSGPGQANPEVTLSFFYPLRIKIAIPIGQNPPDIVSDTIGHWMLQSNTLNSNPQYALLNNVSLPLLNATTEHDLGSCVSIPIFRQFATKFTVKQRWAAYNPIPYLKKLQDAGMVSFRLADGHDLDGLDSPLDIQDLALNKENILTNIGLHTNEALKTISLASLFEGYKDSLNALLEGSEDAQEEETASIAPLTFYLCPNKNYALCPTYPSLLILPHSSVVQPTFYMSGRFPCVGGLIAGKALYRSGNPILGDGPSHIEGFYKFFLQTTPYRRLVVMSIGKTTYFDYDITADCIMFNSMGVPVDGRTFIRVLGSPLPSPNELINSFDSMYTTSLMQEKQFITSGLDSNWAVQKQGTNLYNVAEEVFNAFHVKSIKEGSESQYGERAERTNWLDYIIQTLVTARVLSELLEDEGGQNMVLLSGEFELLWGPPLIILTTLFNDQSSRTITGFMSLLRQQFGGFGLPLASCLNGKGAKIGFSDTAIQSPLITLIRGHIQVPIITLLLDCVMQLIFYSPSAFGFTAEFILQLQSEIHSDTYGDFLFNFEAERYYFGIPLLTDSIYSQEAIQGFEAKYGKKIHASKLDLSSWPVISGFWALGTGF</sequence>
<comment type="caution">
    <text evidence="2">The sequence shown here is derived from an EMBL/GenBank/DDBJ whole genome shotgun (WGS) entry which is preliminary data.</text>
</comment>
<reference evidence="2 3" key="1">
    <citation type="submission" date="2019-05" db="EMBL/GenBank/DDBJ databases">
        <title>The compact genome of Giardia muris reveals important steps in the evolution of intestinal protozoan parasites.</title>
        <authorList>
            <person name="Xu F."/>
            <person name="Jimenez-Gonzalez A."/>
            <person name="Einarsson E."/>
            <person name="Astvaldsson A."/>
            <person name="Peirasmaki D."/>
            <person name="Eckmann L."/>
            <person name="Andersson J.O."/>
            <person name="Svard S.G."/>
            <person name="Jerlstrom-Hultqvist J."/>
        </authorList>
    </citation>
    <scope>NUCLEOTIDE SEQUENCE [LARGE SCALE GENOMIC DNA]</scope>
    <source>
        <strain evidence="2 3">Roberts-Thomson</strain>
    </source>
</reference>
<dbReference type="PANTHER" id="PTHR10807:SF128">
    <property type="entry name" value="PHOSPHATIDYLINOSITOL-3,5-BISPHOSPHATE 3-PHOSPHATASE"/>
    <property type="match status" value="1"/>
</dbReference>
<gene>
    <name evidence="2" type="ORF">GMRT_10773</name>
</gene>
<keyword evidence="3" id="KW-1185">Reference proteome</keyword>
<dbReference type="GO" id="GO:0005737">
    <property type="term" value="C:cytoplasm"/>
    <property type="evidence" value="ECO:0007669"/>
    <property type="project" value="TreeGrafter"/>
</dbReference>
<dbReference type="Pfam" id="PF06602">
    <property type="entry name" value="Myotub-related"/>
    <property type="match status" value="1"/>
</dbReference>
<name>A0A4Z1TDL0_GIAMU</name>
<evidence type="ECO:0000313" key="3">
    <source>
        <dbReference type="Proteomes" id="UP000315496"/>
    </source>
</evidence>
<evidence type="ECO:0000259" key="1">
    <source>
        <dbReference type="PROSITE" id="PS51339"/>
    </source>
</evidence>
<proteinExistence type="predicted"/>
<dbReference type="SUPFAM" id="SSF52799">
    <property type="entry name" value="(Phosphotyrosine protein) phosphatases II"/>
    <property type="match status" value="1"/>
</dbReference>
<protein>
    <submittedName>
        <fullName evidence="2">Myotubularin-like phosphatase</fullName>
    </submittedName>
</protein>